<dbReference type="PROSITE" id="PS50082">
    <property type="entry name" value="WD_REPEATS_2"/>
    <property type="match status" value="1"/>
</dbReference>
<dbReference type="InterPro" id="IPR015943">
    <property type="entry name" value="WD40/YVTN_repeat-like_dom_sf"/>
</dbReference>
<organism evidence="4">
    <name type="scientific">Salvia splendens</name>
    <name type="common">Scarlet sage</name>
    <dbReference type="NCBI Taxonomy" id="180675"/>
    <lineage>
        <taxon>Eukaryota</taxon>
        <taxon>Viridiplantae</taxon>
        <taxon>Streptophyta</taxon>
        <taxon>Embryophyta</taxon>
        <taxon>Tracheophyta</taxon>
        <taxon>Spermatophyta</taxon>
        <taxon>Magnoliopsida</taxon>
        <taxon>eudicotyledons</taxon>
        <taxon>Gunneridae</taxon>
        <taxon>Pentapetalae</taxon>
        <taxon>asterids</taxon>
        <taxon>lamiids</taxon>
        <taxon>Lamiales</taxon>
        <taxon>Lamiaceae</taxon>
        <taxon>Nepetoideae</taxon>
        <taxon>Mentheae</taxon>
        <taxon>Salviinae</taxon>
        <taxon>Salvia</taxon>
        <taxon>Salvia subgen. Calosphace</taxon>
        <taxon>core Calosphace</taxon>
    </lineage>
</organism>
<comment type="caution">
    <text evidence="4">The sequence shown here is derived from an EMBL/GenBank/DDBJ whole genome shotgun (WGS) entry which is preliminary data.</text>
</comment>
<dbReference type="InterPro" id="IPR036322">
    <property type="entry name" value="WD40_repeat_dom_sf"/>
</dbReference>
<dbReference type="SMART" id="SM00320">
    <property type="entry name" value="WD40"/>
    <property type="match status" value="4"/>
</dbReference>
<feature type="repeat" description="WD" evidence="3">
    <location>
        <begin position="281"/>
        <end position="322"/>
    </location>
</feature>
<evidence type="ECO:0000256" key="3">
    <source>
        <dbReference type="PROSITE-ProRule" id="PRU00221"/>
    </source>
</evidence>
<dbReference type="PANTHER" id="PTHR19857:SF21">
    <property type="entry name" value="ANAPHASE-PROMOTING COMPLEX SUBUNIT 4 WD40 DOMAIN-CONTAINING PROTEIN"/>
    <property type="match status" value="1"/>
</dbReference>
<keyword evidence="1 3" id="KW-0853">WD repeat</keyword>
<evidence type="ECO:0000313" key="5">
    <source>
        <dbReference type="Proteomes" id="UP000298416"/>
    </source>
</evidence>
<reference evidence="4" key="1">
    <citation type="submission" date="2018-01" db="EMBL/GenBank/DDBJ databases">
        <authorList>
            <person name="Mao J.F."/>
        </authorList>
    </citation>
    <scope>NUCLEOTIDE SEQUENCE</scope>
    <source>
        <strain evidence="4">Huo1</strain>
        <tissue evidence="4">Leaf</tissue>
    </source>
</reference>
<reference evidence="4" key="2">
    <citation type="submission" date="2020-08" db="EMBL/GenBank/DDBJ databases">
        <title>Plant Genome Project.</title>
        <authorList>
            <person name="Zhang R.-G."/>
        </authorList>
    </citation>
    <scope>NUCLEOTIDE SEQUENCE</scope>
    <source>
        <strain evidence="4">Huo1</strain>
        <tissue evidence="4">Leaf</tissue>
    </source>
</reference>
<gene>
    <name evidence="4" type="ORF">SASPL_137699</name>
</gene>
<dbReference type="SUPFAM" id="SSF50978">
    <property type="entry name" value="WD40 repeat-like"/>
    <property type="match status" value="1"/>
</dbReference>
<dbReference type="EMBL" id="PNBA02000014">
    <property type="protein sequence ID" value="KAG6400855.1"/>
    <property type="molecule type" value="Genomic_DNA"/>
</dbReference>
<evidence type="ECO:0000313" key="4">
    <source>
        <dbReference type="EMBL" id="KAG6400855.1"/>
    </source>
</evidence>
<sequence length="561" mass="63167">MGKVISESQQSVENRDQTLCAQFHGEILRPCSNYAFRQNQVGETLHLLELTRFFGGEQLMGQLQKRKEHFLIIIMSMGSLARPTYEFLSTHLLIFMSCFDMIVKNEVTLTMDICNGQVCWFMNARLGDYSSSRQGISSVEFDSKGVYLASVTKSGCLTVHDFDNIRSPDSKEDEDKQLLHISTSQQIDVVKWNLANQDEIACTSMRSSEIHIFDIGYISSEPVEVLRKRPNITVHGLNVHKGFSDIAFSSDDNSRLLASDTSGVINIWDRRVSDRPCLELTTNSTGLLNSIKLSRDNEIVFGASKQGSIFIWDLRGGRSLSTFKNHKEEYHSPLITVKLAPELAKISPLKAQSSIVPKEIHSIDINPSCPYQLAFHLDDGWSGVLDTNRLQVTHIHCPPPPWLDEPNDFANLSYLRKPCWLPFNSIYAVGSLSSDGLYLLDFYPDSTSPCHVDYKWLREDMQSGEKASIRLKQNRHLPLSESVTACAAHPLDGTIVAGTKGKSFRFQDCPDFYNPNQIPSVIVARDFPIETGAVDELLSFITSRNVKYLSGCWSDTILKLY</sequence>
<keyword evidence="2" id="KW-0677">Repeat</keyword>
<protein>
    <submittedName>
        <fullName evidence="4">Uncharacterized protein</fullName>
    </submittedName>
</protein>
<evidence type="ECO:0000256" key="2">
    <source>
        <dbReference type="ARBA" id="ARBA00022737"/>
    </source>
</evidence>
<dbReference type="InterPro" id="IPR051179">
    <property type="entry name" value="WD_repeat_multifunction"/>
</dbReference>
<proteinExistence type="predicted"/>
<accession>A0A8X8WTT0</accession>
<dbReference type="AlphaFoldDB" id="A0A8X8WTT0"/>
<dbReference type="Gene3D" id="2.130.10.10">
    <property type="entry name" value="YVTN repeat-like/Quinoprotein amine dehydrogenase"/>
    <property type="match status" value="1"/>
</dbReference>
<dbReference type="PANTHER" id="PTHR19857">
    <property type="entry name" value="MITOCHONDRIAL DIVISION PROTEIN 1-RELATED"/>
    <property type="match status" value="1"/>
</dbReference>
<dbReference type="InterPro" id="IPR001680">
    <property type="entry name" value="WD40_rpt"/>
</dbReference>
<dbReference type="Proteomes" id="UP000298416">
    <property type="component" value="Unassembled WGS sequence"/>
</dbReference>
<name>A0A8X8WTT0_SALSN</name>
<evidence type="ECO:0000256" key="1">
    <source>
        <dbReference type="ARBA" id="ARBA00022574"/>
    </source>
</evidence>
<keyword evidence="5" id="KW-1185">Reference proteome</keyword>